<feature type="compositionally biased region" description="Low complexity" evidence="1">
    <location>
        <begin position="2611"/>
        <end position="2629"/>
    </location>
</feature>
<feature type="region of interest" description="Disordered" evidence="1">
    <location>
        <begin position="571"/>
        <end position="596"/>
    </location>
</feature>
<gene>
    <name evidence="2" type="ORF">EZS28_002874</name>
</gene>
<organism evidence="2 3">
    <name type="scientific">Streblomastix strix</name>
    <dbReference type="NCBI Taxonomy" id="222440"/>
    <lineage>
        <taxon>Eukaryota</taxon>
        <taxon>Metamonada</taxon>
        <taxon>Preaxostyla</taxon>
        <taxon>Oxymonadida</taxon>
        <taxon>Streblomastigidae</taxon>
        <taxon>Streblomastix</taxon>
    </lineage>
</organism>
<feature type="region of interest" description="Disordered" evidence="1">
    <location>
        <begin position="1066"/>
        <end position="1091"/>
    </location>
</feature>
<accession>A0A5J4X4Z9</accession>
<sequence length="3417" mass="391995">MTANTENVEERKDSFYLETLALPGEINSIVIGRFFNRNIESLILAKSTFLSIFHNNEEEDSFDFVDHICVYKEVYSLCASVQPHSLDCLFVLSIGGEWLLLQWNKTRFFPLATGSILKSIQPLMKTPEQRRFRLDPTFQWAVSVVPITDNSPRFFTRPSPQNNEQQDNGLFKPIIRISFRAVIVVDETVFVGVKYDGPDANFLSAIKDNWLSALKQFPKKFGFFDQDNKHGYKEENVNTTIRNGLENEWKVLQSIEQNKKNLCIANAETFIFFEDDEDQPNYALNQQDKEINIQQPLKKKNNNISLFQSINRIRHLTFTTSMKLEPFPIRKKPYFMPSFPFADPLNREKDGEVAGCGLNEYAKRGRIQIPEFISQRKTIKKCKSEQQIANNNKQLKDSSTETEQSNNQSGTTAIALVDQPAAISVLSLLFDFEHHRISLHSFVLTALPPSTSRLMPVIDENRVIKTFKGEEIKTLNQVHTDNLNIVKGALSQSNDINKNQQKQANINQDKFISLQPYSNTSENNQPKTDAFIDAVDRLHIHIQRQQSKQTSLIITFPNQRFHRQKSRFLNFSEDSTSNDTPVSSMTGTDNGGQSDNMRLTFDPQEIIDDIIDNKLDNNIDNNNNKNNFNNYNDSLIFTNKTPLSSNSILTNDPIPNFHSFMIITSFEARLITSQMTQLNFIFPIPFNQPPMSILYAGSQEYDSNINKETIVKTKSKTQLRKLQTRKPQNQFKTYDKLFITSGKSLIIITNGQFQRDTYPYKYFNELAMTNGGNWYRPAQLNQQSSKQTENITSPSFQLQSSNSDILTQANSSQYSDLSSYKSDLDNLQLKIGTSMLFIISASNSSMIVDLSSGDFYDFPGKDTDIKELNAGQPEDFQYNPMCINSVTPIPYYIFSPHHSIDDRFVIGVGNGRQGALHSVGIGHKLQIIMQGKWYDQLPTLFTSHAYSGAHLHSLLLVEEERTVDIERDKHKEQNKDDIRKINQKKQTQYPTEYSSLLKDGGNLRNTYSSSVFLLHEDVVEPIDPKDVGIDNLKKTLSLGCVQGAIVQITSSEVRIVPTLRYSAHQVNREQQQQQSKQQELNKQIDQQDHNKNSEKQFEIISEYIGYDAHHILCWPCPDILTEEQCLLKIQNLQKNQVNFNINKQQSKKQSTSSSLLIPLEKTQQLTFEYSCITDNLIAVSYKCIVFVLVWNPSKPQIKTNITEKNSQSNKKSTLTQLQAILSPVATLCFPSQVKTLTASTICTRTFLIVGCEQPPAVFMFRLDNPQIAQQQVDIRNKLWDDGELLLDQMKYQIAYPTVLRPDPALVIQNGVISDTNIESKRSIRIGSGNQCKVLSFEQIQSLNQDSSKERLRTKQIRFVEVQCGSHQFVEVHYSSRIAITRILDLYPFDRPEQIIFTSFDNQMRIYSKEEIQSNTAISHYSQDYQRSYLQNDGSLLMIAGHNGQLATALIPLSAVLDFPPEPQNKQSKSNTSHFFFPSIVTTMRLFPQRVKMADDGQIIYLYGDRAYALQWSSSSCKIMWSDLEYSGIVHSLVPIRIVDEEPSLQFKQVTNTKDNNNNNNEKIIKQGSSLKSQSEDTQKTEIPHPTLCWIDFAEKKLSFGTVDKRRVITRQIKDLSSLPIAVAHIPTLHSVAVLCREYSQYPYYKPIDQDTNFDQKKHFIEKRKEQDNINTALSTDKHYSSRIQQSSLAGLGLDISGIYNSEDQEIYKPFHDIFINYLENRRIIKNNQYQGIDPIEQQFNTQRLQLSGQFFHESIPDHDYKGDPFVDLASDWNIEAYSKRFKDYRQKKLPPYKLNPAKVSLCYSTKANFRVGYPHFLNPAYLKNALKNRSVRLNQFQKQSVYVNENEAQIVKDQENESGIDNLNIQIDQQLPLPQHQSKHLSPFSSKTKISDIENTKDKRIEFTAQSYEQFVSSVTNSFMIILYDETEMHLRIGQLNLSNLRLDFGNKIHELQNNSFSLSNEQKENPQTVENYFSVDDYGMSTQLYNFFGMVSVSVPTQQGLNEQMKVKRSTFNELEEASTDLKYDNSQLEKINNLYQDLEKQDIKIDIRKILKMMDLQQRLDKIKASGTIISNSSNSQNDIENFQPNIKYGEDNIEHAKFDENEYFNTKKKEFDQSQVESKTKEINSNLLRVMQTGEYSDRYARSLLCVLGRESSFGSQKSDLQIKDSSNQQAQQQNLPNYQNETFHESVITDIFIFEVDRHHITGNARNTARQLLEQQLNQNEQQQNQSLSQSQSDNESLIHFTDDQIQKAIDEKYSHTFGDFATSPMSAVYDRMQLLNISLTLHKRIRLIGGVQGIYGFNPSILAVINGQSVFVFFLGSRIDDSEVSSQSKMYYLTAKSKILENFNKIIKIKQNDGWQDNEYTTQLNSIMQSLDKEKDQYIGSQYCSCTIPMFSSSGEILPTAPYHASITNVRSLNDSKGQPKQYSRLQVPKMRQFYTYNNETSLIPTNEIESYVINSPFTFSIRQIAMIIAPSPVTSFSLQLSQGRPTIARLSQNVVSQTAFSEQTGYKALTIIQKQNNIIPTYMQMPQFLHASVVFAPTGFAFLNIQINLNPQLINLSLIQQRRYCAYNPSDDKLVEKMITQKKQTINQTKQKKKNQKINKESNEINEINSNSSTPTSTSQKQPKIPPTLMVFYKKEDQEKIELPKPSILSLCFAQPRCRHCNNVFQIYHNHRNLQITNQTKDNSQLKSQNQPHFNQNKELSDIKLPPLTGSDIASVAGIQMKHRPRDLVRSAAAFSSKVKLISQAYAPSIIIDIAQLGSNKFGLVSDLEVLIYALLPNPLHKRMKKLQKDQLCNVRDSDGYEYLPLCAILNARIPTSQHFSFIQRCVSGTYSVFGEVTNDFIQKIGSNHEQSLLQKSSGSTKVEDTINNKQNIQDFQIDNIDEDEDQLYAEDLDDENSLSIKQSGIKPSINLITLTPKGAMQQLPSIPSFAIFSKSGEIVRAILTQYDEIPLNDVTTSIHVSNLMDMNFGDVWKHSQRQIVEQFHSIEDKSFRITVVEQALREYISSGRISRFPPVPMSDFIANLYSLRNGRYIQSYSLFGISPTPLNTEVTNFKILTYQNFQSVLRQLQLYRKTLIQHRLIIREIIRRFISNYQGLNLPEGSQDEIQQSNHEIILMKASYALKAMLERPSNVLVTGVTNDEAKNMLQLFKQSEIGIKQLMLTLKHKKGNFINKIQAEFLHSHNRERNLNYQLWKKYRNEILCEPVGIQSNINMRFNNDPVIDKIIPKGVERKPIKLSKNFIGDSSEYSLDLIRNDSQKSALQRAQFNVRFRHFNFTQKDLDYGEIIGMNQNRNSIKEEQILIDENSIISQSASLNSHSSFHSIEHDFDIPNSPAIFTDRNLTIPMVTQASPLHKIPSKSDFQQIKLKPGSIPLIQMNNVDVEDNLVDEDQEVKDEIGNIKSNISEQLNQT</sequence>
<dbReference type="PANTHER" id="PTHR42264">
    <property type="entry name" value="EPHRIN_REC_LIKE DOMAIN-CONTAINING PROTEIN"/>
    <property type="match status" value="1"/>
</dbReference>
<reference evidence="2 3" key="1">
    <citation type="submission" date="2019-03" db="EMBL/GenBank/DDBJ databases">
        <title>Single cell metagenomics reveals metabolic interactions within the superorganism composed of flagellate Streblomastix strix and complex community of Bacteroidetes bacteria on its surface.</title>
        <authorList>
            <person name="Treitli S.C."/>
            <person name="Kolisko M."/>
            <person name="Husnik F."/>
            <person name="Keeling P."/>
            <person name="Hampl V."/>
        </authorList>
    </citation>
    <scope>NUCLEOTIDE SEQUENCE [LARGE SCALE GENOMIC DNA]</scope>
    <source>
        <strain evidence="2">ST1C</strain>
    </source>
</reference>
<dbReference type="Proteomes" id="UP000324800">
    <property type="component" value="Unassembled WGS sequence"/>
</dbReference>
<protein>
    <submittedName>
        <fullName evidence="2">Uncharacterized protein</fullName>
    </submittedName>
</protein>
<feature type="region of interest" description="Disordered" evidence="1">
    <location>
        <begin position="2591"/>
        <end position="2631"/>
    </location>
</feature>
<feature type="compositionally biased region" description="Low complexity" evidence="1">
    <location>
        <begin position="2171"/>
        <end position="2183"/>
    </location>
</feature>
<evidence type="ECO:0000256" key="1">
    <source>
        <dbReference type="SAM" id="MobiDB-lite"/>
    </source>
</evidence>
<dbReference type="EMBL" id="SNRW01000365">
    <property type="protein sequence ID" value="KAA6401599.1"/>
    <property type="molecule type" value="Genomic_DNA"/>
</dbReference>
<comment type="caution">
    <text evidence="2">The sequence shown here is derived from an EMBL/GenBank/DDBJ whole genome shotgun (WGS) entry which is preliminary data.</text>
</comment>
<proteinExistence type="predicted"/>
<dbReference type="PANTHER" id="PTHR42264:SF3">
    <property type="entry name" value="F-BOX DOMAIN-CONTAINING PROTEIN-RELATED"/>
    <property type="match status" value="1"/>
</dbReference>
<feature type="compositionally biased region" description="Polar residues" evidence="1">
    <location>
        <begin position="2161"/>
        <end position="2170"/>
    </location>
</feature>
<feature type="region of interest" description="Disordered" evidence="1">
    <location>
        <begin position="2161"/>
        <end position="2183"/>
    </location>
</feature>
<evidence type="ECO:0000313" key="2">
    <source>
        <dbReference type="EMBL" id="KAA6401599.1"/>
    </source>
</evidence>
<name>A0A5J4X4Z9_9EUKA</name>
<evidence type="ECO:0000313" key="3">
    <source>
        <dbReference type="Proteomes" id="UP000324800"/>
    </source>
</evidence>
<feature type="compositionally biased region" description="Low complexity" evidence="1">
    <location>
        <begin position="1068"/>
        <end position="1083"/>
    </location>
</feature>